<organism evidence="3 4">
    <name type="scientific">Ramlibacter lithotrophicus</name>
    <dbReference type="NCBI Taxonomy" id="2606681"/>
    <lineage>
        <taxon>Bacteria</taxon>
        <taxon>Pseudomonadati</taxon>
        <taxon>Pseudomonadota</taxon>
        <taxon>Betaproteobacteria</taxon>
        <taxon>Burkholderiales</taxon>
        <taxon>Comamonadaceae</taxon>
        <taxon>Ramlibacter</taxon>
    </lineage>
</organism>
<protein>
    <submittedName>
        <fullName evidence="3">Universal stress protein</fullName>
    </submittedName>
</protein>
<evidence type="ECO:0000256" key="1">
    <source>
        <dbReference type="ARBA" id="ARBA00008791"/>
    </source>
</evidence>
<comment type="caution">
    <text evidence="3">The sequence shown here is derived from an EMBL/GenBank/DDBJ whole genome shotgun (WGS) entry which is preliminary data.</text>
</comment>
<dbReference type="RefSeq" id="WP_168107249.1">
    <property type="nucleotide sequence ID" value="NZ_VTOX01000003.1"/>
</dbReference>
<dbReference type="PANTHER" id="PTHR46268:SF15">
    <property type="entry name" value="UNIVERSAL STRESS PROTEIN HP_0031"/>
    <property type="match status" value="1"/>
</dbReference>
<gene>
    <name evidence="3" type="ORF">RAMLITH_09825</name>
</gene>
<dbReference type="Gene3D" id="3.40.50.620">
    <property type="entry name" value="HUPs"/>
    <property type="match status" value="1"/>
</dbReference>
<dbReference type="CDD" id="cd00293">
    <property type="entry name" value="USP-like"/>
    <property type="match status" value="1"/>
</dbReference>
<dbReference type="Pfam" id="PF00582">
    <property type="entry name" value="Usp"/>
    <property type="match status" value="1"/>
</dbReference>
<dbReference type="Proteomes" id="UP000521868">
    <property type="component" value="Unassembled WGS sequence"/>
</dbReference>
<dbReference type="SUPFAM" id="SSF52402">
    <property type="entry name" value="Adenine nucleotide alpha hydrolases-like"/>
    <property type="match status" value="1"/>
</dbReference>
<dbReference type="EMBL" id="VTOX01000003">
    <property type="protein sequence ID" value="NKE66118.1"/>
    <property type="molecule type" value="Genomic_DNA"/>
</dbReference>
<dbReference type="PRINTS" id="PR01438">
    <property type="entry name" value="UNVRSLSTRESS"/>
</dbReference>
<dbReference type="InterPro" id="IPR006016">
    <property type="entry name" value="UspA"/>
</dbReference>
<proteinExistence type="inferred from homology"/>
<dbReference type="AlphaFoldDB" id="A0A7X6DFD5"/>
<dbReference type="InterPro" id="IPR006015">
    <property type="entry name" value="Universal_stress_UspA"/>
</dbReference>
<feature type="domain" description="UspA" evidence="2">
    <location>
        <begin position="1"/>
        <end position="142"/>
    </location>
</feature>
<accession>A0A7X6DFD5</accession>
<evidence type="ECO:0000313" key="3">
    <source>
        <dbReference type="EMBL" id="NKE66118.1"/>
    </source>
</evidence>
<sequence>MFQTIVFAYDGSPECRDALREGVDLASRLNARCHLLAVVPPPPALALAAGPLPDNYLENAQAGIGDVLEEGLALLRQAGLDAVGAVKIWEEPAEAIGLFASAIGADLVIVGHHRRSAIDRWWHGSVGHSLLDRSPCSLLVAKPREAPAPSS</sequence>
<dbReference type="InterPro" id="IPR014729">
    <property type="entry name" value="Rossmann-like_a/b/a_fold"/>
</dbReference>
<keyword evidence="4" id="KW-1185">Reference proteome</keyword>
<evidence type="ECO:0000313" key="4">
    <source>
        <dbReference type="Proteomes" id="UP000521868"/>
    </source>
</evidence>
<name>A0A7X6DFD5_9BURK</name>
<dbReference type="PANTHER" id="PTHR46268">
    <property type="entry name" value="STRESS RESPONSE PROTEIN NHAX"/>
    <property type="match status" value="1"/>
</dbReference>
<reference evidence="3 4" key="1">
    <citation type="journal article" date="2020" name="Nature">
        <title>Bacterial chemolithoautotrophy via manganese oxidation.</title>
        <authorList>
            <person name="Yu H."/>
            <person name="Leadbetter J.R."/>
        </authorList>
    </citation>
    <scope>NUCLEOTIDE SEQUENCE [LARGE SCALE GENOMIC DNA]</scope>
    <source>
        <strain evidence="3 4">RBP-1</strain>
    </source>
</reference>
<comment type="similarity">
    <text evidence="1">Belongs to the universal stress protein A family.</text>
</comment>
<evidence type="ECO:0000259" key="2">
    <source>
        <dbReference type="Pfam" id="PF00582"/>
    </source>
</evidence>